<dbReference type="EnsemblMetazoa" id="RPRC000197-RA">
    <property type="protein sequence ID" value="RPRC000197-PA"/>
    <property type="gene ID" value="RPRC000197"/>
</dbReference>
<dbReference type="EMBL" id="ACPB03006028">
    <property type="status" value="NOT_ANNOTATED_CDS"/>
    <property type="molecule type" value="Genomic_DNA"/>
</dbReference>
<accession>T1H860</accession>
<dbReference type="InParanoid" id="T1H860"/>
<dbReference type="VEuPathDB" id="VectorBase:RPRC000197"/>
<proteinExistence type="predicted"/>
<dbReference type="Proteomes" id="UP000015103">
    <property type="component" value="Unassembled WGS sequence"/>
</dbReference>
<protein>
    <submittedName>
        <fullName evidence="1">Uncharacterized protein</fullName>
    </submittedName>
</protein>
<dbReference type="HOGENOM" id="CLU_2349294_0_0_1"/>
<reference evidence="1" key="1">
    <citation type="submission" date="2015-05" db="UniProtKB">
        <authorList>
            <consortium name="EnsemblMetazoa"/>
        </authorList>
    </citation>
    <scope>IDENTIFICATION</scope>
</reference>
<keyword evidence="2" id="KW-1185">Reference proteome</keyword>
<name>T1H860_RHOPR</name>
<organism evidence="1 2">
    <name type="scientific">Rhodnius prolixus</name>
    <name type="common">Triatomid bug</name>
    <dbReference type="NCBI Taxonomy" id="13249"/>
    <lineage>
        <taxon>Eukaryota</taxon>
        <taxon>Metazoa</taxon>
        <taxon>Ecdysozoa</taxon>
        <taxon>Arthropoda</taxon>
        <taxon>Hexapoda</taxon>
        <taxon>Insecta</taxon>
        <taxon>Pterygota</taxon>
        <taxon>Neoptera</taxon>
        <taxon>Paraneoptera</taxon>
        <taxon>Hemiptera</taxon>
        <taxon>Heteroptera</taxon>
        <taxon>Panheteroptera</taxon>
        <taxon>Cimicomorpha</taxon>
        <taxon>Reduviidae</taxon>
        <taxon>Triatominae</taxon>
        <taxon>Rhodnius</taxon>
    </lineage>
</organism>
<evidence type="ECO:0000313" key="2">
    <source>
        <dbReference type="Proteomes" id="UP000015103"/>
    </source>
</evidence>
<dbReference type="AlphaFoldDB" id="T1H860"/>
<sequence length="97" mass="11327">MNHDKTSAILFTKRRLSFNRQIIHNNNLIPWSTHVKYLELTLDNKLTFTTPCSGQSKRRQTGLGAIYLFKGDTYWTLDLQQKSARKTGPVFQHWLSC</sequence>
<evidence type="ECO:0000313" key="1">
    <source>
        <dbReference type="EnsemblMetazoa" id="RPRC000197-PA"/>
    </source>
</evidence>